<gene>
    <name evidence="2" type="ORF">GCM10020366_13260</name>
</gene>
<dbReference type="Proteomes" id="UP001500483">
    <property type="component" value="Unassembled WGS sequence"/>
</dbReference>
<dbReference type="InterPro" id="IPR002125">
    <property type="entry name" value="CMP_dCMP_dom"/>
</dbReference>
<dbReference type="PANTHER" id="PTHR11079:SF161">
    <property type="entry name" value="CMP_DCMP-TYPE DEAMINASE DOMAIN-CONTAINING PROTEIN"/>
    <property type="match status" value="1"/>
</dbReference>
<accession>A0ABP6RMY7</accession>
<dbReference type="InterPro" id="IPR016193">
    <property type="entry name" value="Cytidine_deaminase-like"/>
</dbReference>
<name>A0ABP6RMY7_9PSEU</name>
<evidence type="ECO:0000313" key="3">
    <source>
        <dbReference type="Proteomes" id="UP001500483"/>
    </source>
</evidence>
<reference evidence="3" key="1">
    <citation type="journal article" date="2019" name="Int. J. Syst. Evol. Microbiol.">
        <title>The Global Catalogue of Microorganisms (GCM) 10K type strain sequencing project: providing services to taxonomists for standard genome sequencing and annotation.</title>
        <authorList>
            <consortium name="The Broad Institute Genomics Platform"/>
            <consortium name="The Broad Institute Genome Sequencing Center for Infectious Disease"/>
            <person name="Wu L."/>
            <person name="Ma J."/>
        </authorList>
    </citation>
    <scope>NUCLEOTIDE SEQUENCE [LARGE SCALE GENOMIC DNA]</scope>
    <source>
        <strain evidence="3">JCM 9687</strain>
    </source>
</reference>
<dbReference type="RefSeq" id="WP_258342583.1">
    <property type="nucleotide sequence ID" value="NZ_BAAAYK010000038.1"/>
</dbReference>
<dbReference type="PROSITE" id="PS51747">
    <property type="entry name" value="CYT_DCMP_DEAMINASES_2"/>
    <property type="match status" value="1"/>
</dbReference>
<evidence type="ECO:0000313" key="2">
    <source>
        <dbReference type="EMBL" id="GAA3354988.1"/>
    </source>
</evidence>
<sequence>MPSTGLTDTRWAAEAVALAAGSVTDGGGPFGALVLRAGRPVASGTNLVTAELDPTAHAEITAIRAACRELGTFHLDGCVLVSSCEPCPMCLGAALWARLDRVVYAADRHDAARGGFDDRAFHDLFRHPEQPWPTRVRQVPLAERAAPFERWLAKADRVDY</sequence>
<organism evidence="2 3">
    <name type="scientific">Saccharopolyspora gregorii</name>
    <dbReference type="NCBI Taxonomy" id="33914"/>
    <lineage>
        <taxon>Bacteria</taxon>
        <taxon>Bacillati</taxon>
        <taxon>Actinomycetota</taxon>
        <taxon>Actinomycetes</taxon>
        <taxon>Pseudonocardiales</taxon>
        <taxon>Pseudonocardiaceae</taxon>
        <taxon>Saccharopolyspora</taxon>
    </lineage>
</organism>
<dbReference type="PANTHER" id="PTHR11079">
    <property type="entry name" value="CYTOSINE DEAMINASE FAMILY MEMBER"/>
    <property type="match status" value="1"/>
</dbReference>
<dbReference type="SUPFAM" id="SSF53927">
    <property type="entry name" value="Cytidine deaminase-like"/>
    <property type="match status" value="1"/>
</dbReference>
<dbReference type="CDD" id="cd01285">
    <property type="entry name" value="nucleoside_deaminase"/>
    <property type="match status" value="1"/>
</dbReference>
<dbReference type="Pfam" id="PF00383">
    <property type="entry name" value="dCMP_cyt_deam_1"/>
    <property type="match status" value="1"/>
</dbReference>
<dbReference type="Gene3D" id="3.40.140.10">
    <property type="entry name" value="Cytidine Deaminase, domain 2"/>
    <property type="match status" value="1"/>
</dbReference>
<protein>
    <submittedName>
        <fullName evidence="2">Nucleoside deaminase</fullName>
    </submittedName>
</protein>
<dbReference type="EMBL" id="BAAAYK010000038">
    <property type="protein sequence ID" value="GAA3354988.1"/>
    <property type="molecule type" value="Genomic_DNA"/>
</dbReference>
<keyword evidence="3" id="KW-1185">Reference proteome</keyword>
<proteinExistence type="predicted"/>
<comment type="caution">
    <text evidence="2">The sequence shown here is derived from an EMBL/GenBank/DDBJ whole genome shotgun (WGS) entry which is preliminary data.</text>
</comment>
<feature type="domain" description="CMP/dCMP-type deaminase" evidence="1">
    <location>
        <begin position="6"/>
        <end position="119"/>
    </location>
</feature>
<evidence type="ECO:0000259" key="1">
    <source>
        <dbReference type="PROSITE" id="PS51747"/>
    </source>
</evidence>